<dbReference type="Proteomes" id="UP001276659">
    <property type="component" value="Unassembled WGS sequence"/>
</dbReference>
<accession>A0AAE0DM22</accession>
<keyword evidence="4" id="KW-1185">Reference proteome</keyword>
<evidence type="ECO:0000313" key="3">
    <source>
        <dbReference type="EMBL" id="KAK3174827.1"/>
    </source>
</evidence>
<evidence type="ECO:0000313" key="4">
    <source>
        <dbReference type="Proteomes" id="UP001276659"/>
    </source>
</evidence>
<dbReference type="Pfam" id="PF00106">
    <property type="entry name" value="adh_short"/>
    <property type="match status" value="1"/>
</dbReference>
<dbReference type="EMBL" id="JASNWA010000006">
    <property type="protein sequence ID" value="KAK3174827.1"/>
    <property type="molecule type" value="Genomic_DNA"/>
</dbReference>
<reference evidence="3" key="1">
    <citation type="submission" date="2022-11" db="EMBL/GenBank/DDBJ databases">
        <title>Chromosomal genome sequence assembly and mating type (MAT) locus characterization of the leprose asexual lichenized fungus Lepraria neglecta (Nyl.) Erichsen.</title>
        <authorList>
            <person name="Allen J.L."/>
            <person name="Pfeffer B."/>
        </authorList>
    </citation>
    <scope>NUCLEOTIDE SEQUENCE</scope>
    <source>
        <strain evidence="3">Allen 5258</strain>
    </source>
</reference>
<dbReference type="SUPFAM" id="SSF51735">
    <property type="entry name" value="NAD(P)-binding Rossmann-fold domains"/>
    <property type="match status" value="1"/>
</dbReference>
<evidence type="ECO:0000256" key="1">
    <source>
        <dbReference type="ARBA" id="ARBA00006484"/>
    </source>
</evidence>
<dbReference type="InterPro" id="IPR036291">
    <property type="entry name" value="NAD(P)-bd_dom_sf"/>
</dbReference>
<dbReference type="InterPro" id="IPR002347">
    <property type="entry name" value="SDR_fam"/>
</dbReference>
<keyword evidence="2" id="KW-0560">Oxidoreductase</keyword>
<gene>
    <name evidence="3" type="ORF">OEA41_002073</name>
</gene>
<name>A0AAE0DM22_9LECA</name>
<dbReference type="PRINTS" id="PR00081">
    <property type="entry name" value="GDHRDH"/>
</dbReference>
<proteinExistence type="inferred from homology"/>
<dbReference type="PANTHER" id="PTHR24320:SF33">
    <property type="entry name" value="OXIDOREDUCTASE BLI-4, MITOCHONDRIAL-RELATED"/>
    <property type="match status" value="1"/>
</dbReference>
<comment type="similarity">
    <text evidence="1">Belongs to the short-chain dehydrogenases/reductases (SDR) family.</text>
</comment>
<dbReference type="PANTHER" id="PTHR24320">
    <property type="entry name" value="RETINOL DEHYDROGENASE"/>
    <property type="match status" value="1"/>
</dbReference>
<protein>
    <recommendedName>
        <fullName evidence="5">Retinol dehydrogenase 12</fullName>
    </recommendedName>
</protein>
<organism evidence="3 4">
    <name type="scientific">Lepraria neglecta</name>
    <dbReference type="NCBI Taxonomy" id="209136"/>
    <lineage>
        <taxon>Eukaryota</taxon>
        <taxon>Fungi</taxon>
        <taxon>Dikarya</taxon>
        <taxon>Ascomycota</taxon>
        <taxon>Pezizomycotina</taxon>
        <taxon>Lecanoromycetes</taxon>
        <taxon>OSLEUM clade</taxon>
        <taxon>Lecanoromycetidae</taxon>
        <taxon>Lecanorales</taxon>
        <taxon>Lecanorineae</taxon>
        <taxon>Stereocaulaceae</taxon>
        <taxon>Lepraria</taxon>
    </lineage>
</organism>
<dbReference type="Gene3D" id="3.40.50.720">
    <property type="entry name" value="NAD(P)-binding Rossmann-like Domain"/>
    <property type="match status" value="1"/>
</dbReference>
<evidence type="ECO:0000256" key="2">
    <source>
        <dbReference type="ARBA" id="ARBA00023002"/>
    </source>
</evidence>
<evidence type="ECO:0008006" key="5">
    <source>
        <dbReference type="Google" id="ProtNLM"/>
    </source>
</evidence>
<comment type="caution">
    <text evidence="3">The sequence shown here is derived from an EMBL/GenBank/DDBJ whole genome shotgun (WGS) entry which is preliminary data.</text>
</comment>
<dbReference type="AlphaFoldDB" id="A0AAE0DM22"/>
<sequence>MEAIKQTVAQNIGIGGAHTLVPEDQQFDLNQTPNLKGKVAVVTGGSEGIGYGCTHTLLAHGIEKLFILSVSQEVVDSSLKAIEEEMGPETAKKVTWLQCDLSDWKKTKETADKIASSTDRIDILINNAGRGIMTYQVTDYGVDRHMAMNHMAHVILTSHLLPILKKTASTGSTVRIVNMASNAHQSTPSDCKFESLEELNQDLGPNGQYGRSKLAAILYSRYLNRHLTSSHPNILANATHPGFVDTKMSKEDIHEPYPLGGYAMSVGMAPIKKNIMQGCVSTVFAATKTEKSGQYICPPAVPESGSSLAQDEQLGDNLMKLTRELVKEKTFEDSAAKGCPFTDY</sequence>
<dbReference type="GO" id="GO:0016491">
    <property type="term" value="F:oxidoreductase activity"/>
    <property type="evidence" value="ECO:0007669"/>
    <property type="project" value="UniProtKB-KW"/>
</dbReference>